<keyword evidence="3" id="KW-1185">Reference proteome</keyword>
<keyword evidence="1" id="KW-0472">Membrane</keyword>
<dbReference type="EMBL" id="PJZF01000001">
    <property type="protein sequence ID" value="PLR41593.1"/>
    <property type="molecule type" value="Genomic_DNA"/>
</dbReference>
<keyword evidence="1" id="KW-1133">Transmembrane helix</keyword>
<evidence type="ECO:0000313" key="2">
    <source>
        <dbReference type="EMBL" id="PLR41593.1"/>
    </source>
</evidence>
<dbReference type="Proteomes" id="UP000234240">
    <property type="component" value="Unassembled WGS sequence"/>
</dbReference>
<dbReference type="InterPro" id="IPR047743">
    <property type="entry name" value="YnhF-like"/>
</dbReference>
<organism evidence="2 3">
    <name type="scientific">Chimaeribacter californicus</name>
    <dbReference type="NCBI Taxonomy" id="2060067"/>
    <lineage>
        <taxon>Bacteria</taxon>
        <taxon>Pseudomonadati</taxon>
        <taxon>Pseudomonadota</taxon>
        <taxon>Gammaproteobacteria</taxon>
        <taxon>Enterobacterales</taxon>
        <taxon>Yersiniaceae</taxon>
        <taxon>Chimaeribacter</taxon>
    </lineage>
</organism>
<evidence type="ECO:0000313" key="3">
    <source>
        <dbReference type="Proteomes" id="UP000234240"/>
    </source>
</evidence>
<feature type="transmembrane region" description="Helical" evidence="1">
    <location>
        <begin position="7"/>
        <end position="28"/>
    </location>
</feature>
<sequence length="29" mass="3108">MDSDLKMSLLTTVGALAVILIFSFTAVLH</sequence>
<comment type="caution">
    <text evidence="2">The sequence shown here is derived from an EMBL/GenBank/DDBJ whole genome shotgun (WGS) entry which is preliminary data.</text>
</comment>
<evidence type="ECO:0000256" key="1">
    <source>
        <dbReference type="SAM" id="Phobius"/>
    </source>
</evidence>
<dbReference type="AlphaFoldDB" id="A0A2N5EGC1"/>
<reference evidence="2 3" key="1">
    <citation type="submission" date="2017-12" db="EMBL/GenBank/DDBJ databases">
        <title>Characterization of six clinical isolates of Enterochimera gen. nov., a novel genus of the Yersiniaciae family and the three species Enterochimera arupensis sp. nov., Enterochimera coloradensis sp. nov, and Enterochimera californica sp. nov.</title>
        <authorList>
            <person name="Rossi A."/>
            <person name="Fisher M."/>
        </authorList>
    </citation>
    <scope>NUCLEOTIDE SEQUENCE [LARGE SCALE GENOMIC DNA]</scope>
    <source>
        <strain evidence="3">2015-Iso6</strain>
    </source>
</reference>
<proteinExistence type="predicted"/>
<accession>A0A2N5EGC1</accession>
<dbReference type="RefSeq" id="WP_101814445.1">
    <property type="nucleotide sequence ID" value="NZ_PJZF01000001.1"/>
</dbReference>
<name>A0A2N5EGC1_9GAMM</name>
<protein>
    <submittedName>
        <fullName evidence="2">YnhF family membrane protein</fullName>
    </submittedName>
</protein>
<dbReference type="NCBIfam" id="NF033411">
    <property type="entry name" value="small_mem_YnhF"/>
    <property type="match status" value="1"/>
</dbReference>
<keyword evidence="1" id="KW-0812">Transmembrane</keyword>
<gene>
    <name evidence="2" type="primary">ynhF</name>
    <name evidence="2" type="ORF">CYR55_01815</name>
</gene>